<dbReference type="SUPFAM" id="SSF53335">
    <property type="entry name" value="S-adenosyl-L-methionine-dependent methyltransferases"/>
    <property type="match status" value="1"/>
</dbReference>
<proteinExistence type="predicted"/>
<protein>
    <submittedName>
        <fullName evidence="2">Class I SAM-dependent methyltransferase</fullName>
    </submittedName>
</protein>
<evidence type="ECO:0000313" key="3">
    <source>
        <dbReference type="Proteomes" id="UP000717364"/>
    </source>
</evidence>
<dbReference type="EMBL" id="JADOES010000041">
    <property type="protein sequence ID" value="MBT9317258.1"/>
    <property type="molecule type" value="Genomic_DNA"/>
</dbReference>
<dbReference type="PANTHER" id="PTHR43861:SF1">
    <property type="entry name" value="TRANS-ACONITATE 2-METHYLTRANSFERASE"/>
    <property type="match status" value="1"/>
</dbReference>
<organism evidence="2 3">
    <name type="scientific">Leptothoe spongobia TAU-MAC 1115</name>
    <dbReference type="NCBI Taxonomy" id="1967444"/>
    <lineage>
        <taxon>Bacteria</taxon>
        <taxon>Bacillati</taxon>
        <taxon>Cyanobacteriota</taxon>
        <taxon>Cyanophyceae</taxon>
        <taxon>Nodosilineales</taxon>
        <taxon>Cymatolegaceae</taxon>
        <taxon>Leptothoe</taxon>
        <taxon>Leptothoe spongobia</taxon>
    </lineage>
</organism>
<keyword evidence="3" id="KW-1185">Reference proteome</keyword>
<dbReference type="PANTHER" id="PTHR43861">
    <property type="entry name" value="TRANS-ACONITATE 2-METHYLTRANSFERASE-RELATED"/>
    <property type="match status" value="1"/>
</dbReference>
<dbReference type="GO" id="GO:0032259">
    <property type="term" value="P:methylation"/>
    <property type="evidence" value="ECO:0007669"/>
    <property type="project" value="UniProtKB-KW"/>
</dbReference>
<evidence type="ECO:0000313" key="2">
    <source>
        <dbReference type="EMBL" id="MBT9317258.1"/>
    </source>
</evidence>
<dbReference type="Proteomes" id="UP000717364">
    <property type="component" value="Unassembled WGS sequence"/>
</dbReference>
<sequence>MHSLSEFSLKEYCLSDKIQYSPDKLAVATHLIYTQGMLANAYFFGHPIWAKKDFQRETHNHFWKSRWQKVIPSWDDKVVVDIGCGLGHVLATMGGNPAIMIGVDISLEALKNAQKLGYTPLLADAQDLPLKSGFADIVTLNATLHHCDNIERTLSEAARLVKPGGLLITDLDPQKTAWELKGLGLLLNQVRRRVPMYWLMRFSRYRSRTEINMRLATELHNANPGDGLTPQLYNQVLAPLGFQVRLYPHNHNVGDDVLIGHLGQIPWHYQLTQWLSGIQPNQKASAQSIMCVAQAAFSVQAQ</sequence>
<dbReference type="InterPro" id="IPR029063">
    <property type="entry name" value="SAM-dependent_MTases_sf"/>
</dbReference>
<dbReference type="AlphaFoldDB" id="A0A947DHP6"/>
<accession>A0A947DHP6</accession>
<name>A0A947DHP6_9CYAN</name>
<dbReference type="Gene3D" id="3.40.50.150">
    <property type="entry name" value="Vaccinia Virus protein VP39"/>
    <property type="match status" value="1"/>
</dbReference>
<dbReference type="GO" id="GO:0008757">
    <property type="term" value="F:S-adenosylmethionine-dependent methyltransferase activity"/>
    <property type="evidence" value="ECO:0007669"/>
    <property type="project" value="InterPro"/>
</dbReference>
<feature type="domain" description="Methyltransferase type 11" evidence="1">
    <location>
        <begin position="80"/>
        <end position="168"/>
    </location>
</feature>
<dbReference type="Pfam" id="PF08241">
    <property type="entry name" value="Methyltransf_11"/>
    <property type="match status" value="1"/>
</dbReference>
<dbReference type="InterPro" id="IPR013216">
    <property type="entry name" value="Methyltransf_11"/>
</dbReference>
<evidence type="ECO:0000259" key="1">
    <source>
        <dbReference type="Pfam" id="PF08241"/>
    </source>
</evidence>
<gene>
    <name evidence="2" type="ORF">IXB50_17680</name>
</gene>
<comment type="caution">
    <text evidence="2">The sequence shown here is derived from an EMBL/GenBank/DDBJ whole genome shotgun (WGS) entry which is preliminary data.</text>
</comment>
<reference evidence="2" key="1">
    <citation type="submission" date="2020-11" db="EMBL/GenBank/DDBJ databases">
        <authorList>
            <person name="Konstantinou D."/>
            <person name="Gkelis S."/>
            <person name="Popin R."/>
            <person name="Fewer D."/>
            <person name="Sivonen K."/>
        </authorList>
    </citation>
    <scope>NUCLEOTIDE SEQUENCE</scope>
    <source>
        <strain evidence="2">TAU-MAC 1115</strain>
    </source>
</reference>
<dbReference type="RefSeq" id="WP_215610322.1">
    <property type="nucleotide sequence ID" value="NZ_JADOES010000041.1"/>
</dbReference>
<dbReference type="CDD" id="cd02440">
    <property type="entry name" value="AdoMet_MTases"/>
    <property type="match status" value="1"/>
</dbReference>
<reference evidence="2" key="2">
    <citation type="journal article" date="2021" name="Mar. Drugs">
        <title>Genome Reduction and Secondary Metabolism of the Marine Sponge-Associated Cyanobacterium Leptothoe.</title>
        <authorList>
            <person name="Konstantinou D."/>
            <person name="Popin R.V."/>
            <person name="Fewer D.P."/>
            <person name="Sivonen K."/>
            <person name="Gkelis S."/>
        </authorList>
    </citation>
    <scope>NUCLEOTIDE SEQUENCE</scope>
    <source>
        <strain evidence="2">TAU-MAC 1115</strain>
    </source>
</reference>
<keyword evidence="2" id="KW-0489">Methyltransferase</keyword>
<keyword evidence="2" id="KW-0808">Transferase</keyword>